<feature type="coiled-coil region" evidence="1">
    <location>
        <begin position="227"/>
        <end position="306"/>
    </location>
</feature>
<feature type="compositionally biased region" description="Basic and acidic residues" evidence="2">
    <location>
        <begin position="546"/>
        <end position="555"/>
    </location>
</feature>
<dbReference type="PANTHER" id="PTHR47357">
    <property type="entry name" value="COP1-INTERACTIVE PROTEIN 1"/>
    <property type="match status" value="1"/>
</dbReference>
<feature type="coiled-coil region" evidence="1">
    <location>
        <begin position="2032"/>
        <end position="2098"/>
    </location>
</feature>
<feature type="coiled-coil region" evidence="1">
    <location>
        <begin position="590"/>
        <end position="624"/>
    </location>
</feature>
<evidence type="ECO:0000256" key="1">
    <source>
        <dbReference type="SAM" id="Coils"/>
    </source>
</evidence>
<feature type="coiled-coil region" evidence="1">
    <location>
        <begin position="1790"/>
        <end position="1817"/>
    </location>
</feature>
<keyword evidence="1" id="KW-0175">Coiled coil</keyword>
<feature type="region of interest" description="Disordered" evidence="2">
    <location>
        <begin position="1"/>
        <end position="56"/>
    </location>
</feature>
<dbReference type="RefSeq" id="XP_013759764.1">
    <property type="nucleotide sequence ID" value="XM_013904310.1"/>
</dbReference>
<dbReference type="STRING" id="461836.A0A0L0D7Z4"/>
<accession>A0A0L0D7Z4</accession>
<feature type="region of interest" description="Disordered" evidence="2">
    <location>
        <begin position="545"/>
        <end position="590"/>
    </location>
</feature>
<feature type="region of interest" description="Disordered" evidence="2">
    <location>
        <begin position="687"/>
        <end position="714"/>
    </location>
</feature>
<organism evidence="3 4">
    <name type="scientific">Thecamonas trahens ATCC 50062</name>
    <dbReference type="NCBI Taxonomy" id="461836"/>
    <lineage>
        <taxon>Eukaryota</taxon>
        <taxon>Apusozoa</taxon>
        <taxon>Apusomonadida</taxon>
        <taxon>Apusomonadidae</taxon>
        <taxon>Thecamonas</taxon>
    </lineage>
</organism>
<name>A0A0L0D7Z4_THETB</name>
<feature type="coiled-coil region" evidence="1">
    <location>
        <begin position="1021"/>
        <end position="1104"/>
    </location>
</feature>
<feature type="coiled-coil region" evidence="1">
    <location>
        <begin position="1466"/>
        <end position="1500"/>
    </location>
</feature>
<dbReference type="OMA" id="EREPMIR"/>
<feature type="coiled-coil region" evidence="1">
    <location>
        <begin position="1526"/>
        <end position="1693"/>
    </location>
</feature>
<feature type="coiled-coil region" evidence="1">
    <location>
        <begin position="649"/>
        <end position="676"/>
    </location>
</feature>
<evidence type="ECO:0000313" key="4">
    <source>
        <dbReference type="Proteomes" id="UP000054408"/>
    </source>
</evidence>
<proteinExistence type="predicted"/>
<dbReference type="GO" id="GO:0005856">
    <property type="term" value="C:cytoskeleton"/>
    <property type="evidence" value="ECO:0007669"/>
    <property type="project" value="TreeGrafter"/>
</dbReference>
<dbReference type="GeneID" id="25563433"/>
<keyword evidence="4" id="KW-1185">Reference proteome</keyword>
<reference evidence="3 4" key="1">
    <citation type="submission" date="2010-05" db="EMBL/GenBank/DDBJ databases">
        <title>The Genome Sequence of Thecamonas trahens ATCC 50062.</title>
        <authorList>
            <consortium name="The Broad Institute Genome Sequencing Platform"/>
            <person name="Russ C."/>
            <person name="Cuomo C."/>
            <person name="Shea T."/>
            <person name="Young S.K."/>
            <person name="Zeng Q."/>
            <person name="Koehrsen M."/>
            <person name="Haas B."/>
            <person name="Borodovsky M."/>
            <person name="Guigo R."/>
            <person name="Alvarado L."/>
            <person name="Berlin A."/>
            <person name="Bochicchio J."/>
            <person name="Borenstein D."/>
            <person name="Chapman S."/>
            <person name="Chen Z."/>
            <person name="Freedman E."/>
            <person name="Gellesch M."/>
            <person name="Goldberg J."/>
            <person name="Griggs A."/>
            <person name="Gujja S."/>
            <person name="Heilman E."/>
            <person name="Heiman D."/>
            <person name="Hepburn T."/>
            <person name="Howarth C."/>
            <person name="Jen D."/>
            <person name="Larson L."/>
            <person name="Mehta T."/>
            <person name="Park D."/>
            <person name="Pearson M."/>
            <person name="Roberts A."/>
            <person name="Saif S."/>
            <person name="Shenoy N."/>
            <person name="Sisk P."/>
            <person name="Stolte C."/>
            <person name="Sykes S."/>
            <person name="Thomson T."/>
            <person name="Walk T."/>
            <person name="White J."/>
            <person name="Yandava C."/>
            <person name="Burger G."/>
            <person name="Gray M.W."/>
            <person name="Holland P.W.H."/>
            <person name="King N."/>
            <person name="Lang F.B.F."/>
            <person name="Roger A.J."/>
            <person name="Ruiz-Trillo I."/>
            <person name="Lander E."/>
            <person name="Nusbaum C."/>
        </authorList>
    </citation>
    <scope>NUCLEOTIDE SEQUENCE [LARGE SCALE GENOMIC DNA]</scope>
    <source>
        <strain evidence="3 4">ATCC 50062</strain>
    </source>
</reference>
<feature type="coiled-coil region" evidence="1">
    <location>
        <begin position="834"/>
        <end position="861"/>
    </location>
</feature>
<sequence>MLAEVVDEYVSSAEERSRLASKHGEDVLRSAEESIDALPPASQPPANDGPESAPGYAHARKVQVLEELLAKADDEVFQLRDEAAALKTEAQTLRAELAAARSAGSEASARVEADDAALADVGAKLAASEAERESLEADLATLQATLEQTRASSVGQASALQDHVASLEDQLAVALAERAELAAEIKRQTEQLRERDTLAAKLDAASAAVAQATADRDATRARYETALTDAAAEASSTAATLAALENEISQLTTLNEELTRDNSQLTVFVLEGEQAKTKLDHALSQMDNLEADLELVTSKLEETRQAGRAREDTLQEMVDSQRVEIAELRAIIAATRADNSDSDRPASPTTSQLRDELRQTKEQAAVLAAERDALVSAKVAPESSSALLATLESALTEKAELAVRVRALEDEVSELTARNNALETMSLRDQEALVRETVRAEDALARASSATPSPVSAPACSIPDHASLVTSLTDTQRTLKELELRYVELVTEHNALVSADAVVIAEYDALKADHDALVARNQSLLRERPLFTRVAGVDGGPAIHATAHESEDKGSVFEPLPAVPTDSAATAPAASFSPDTGSASARSTRLEETHATIESLLDEIQTLTAERDAAIAERDAAVAERDAASRDSSKLAAIAAELAERDAAYAVSRDEVDDLRRRLRAAQDRAAAAEDLLARPEHRMLAPRNDAPITMVVTDPPRKSSKSPEADAHATEVAKLRARLREQSEDHIAETLQYSEQISQLRNELAELHRELAAARAGPTLEEYEVLAEDLKALQADHVSLEAEHAQLVETNAQLASVAANTAAAEAAEAAAEQQMAAVADAVTTAGTTVDALSTRIAELEEKVRAETSRAADLQTELITARASERGLRDQVAALQTDAASAAHDASSHSAETAQTIASLQEQVQWLTDQNTELEASLTAYQDQVEAYAQQIQDEFARETESTAALKNENSRLKTELIATEARVAQLGDAMSALETQLRSTTLPPGSEASALQEKLVEAYRELALEQGSNSGSRAAKDLLAEQVASLQADLAAERAARQAAEQAAAHEESQAQQAAKRLDTVTAKIDNIHAEREKASRRVVELEVKVAQLEADAAHAHREHAVAQAVVSEVRTANAMLSESLKDALRASGPEAATQQSAPANLIGHIESELRQIAADKDSLESASANQIRLLEAKALALEEQVLGLRAERDAALADSAAVAEAAAERDAALASLASAEAEMASAAAAAAEADARAARLEAAAARAVELEVELSEEARRNASLQESSAQATSQRASVEASASANQAALVSSLRDELDLARKTIDVLEGKVRAAERGATKTAELAAENEQLEDRINELGRTLTNLEDENSVLEEQLRAQIKALESARAVQGKMEATLLAENNTLREAADEAEAKARAAAEAKADVDAALAALESECLTLRSAVQDYKDRANSNQEILDAMMADPPGAKELAAALADKDELADKLATLGVDNATLRATAEELERKVATLQRLLRDTEAHGRDTQADLQAALETARGDAAANAKRLANAQHEAQTASDEADALRHALATARKRLNQASARADAAEQEALDAASDARKSAAAAAAASEDCAAAEAKVVAAKARAQRDAAEAVADLEALRERLRSVETDAALHREAAAAAERSAQRRIADLTARLDAATASEDLSGLVTEMEAELAARDREIARLNAALVAAEQASLSAAQHVVEANLAARSPTTPEVASSRRADRLQRELDALSLDYEAACGELASKSKELRRVKEAAAVGDSYDAEANAALRRELTELRRASDDRLARLRDAHDQEVTALEAELDELRTQLRAKNRAAALDASVDAETAAYVADLEATVDILRAENRTQARTARVVQDNGDRDSSARVAELEATVESLRAKLVLQPQQSPQTSDAGTYVAELEATVESLRAELELHPPSLATNESSRVNQLEAVIVELREALAASTDSPQSLAVTEQLRAELREAKVLNAELRDDLDHVRDMLRRAKERQAARGPPLSSETGSESEADPDSPNLSYTAEVSGAERSHRGSKFVALQEELAQTRAELESTRQSLDIAHVNLARVQADSKVEVQALEQALDAAQSRLAAVFDELDAARAAADSAVAQSQHREAESASANAERAAAFVNVREENAELQLMVVRVQVEMERYATEIEKALMAVVETWRVHVAPDALARCLSDSQSRLRAFFREREPMIRLLDSLYSKTGHIHDMLNAVIDVEEL</sequence>
<feature type="region of interest" description="Disordered" evidence="2">
    <location>
        <begin position="1986"/>
        <end position="2029"/>
    </location>
</feature>
<dbReference type="Proteomes" id="UP000054408">
    <property type="component" value="Unassembled WGS sequence"/>
</dbReference>
<feature type="coiled-coil region" evidence="1">
    <location>
        <begin position="1173"/>
        <end position="1431"/>
    </location>
</feature>
<feature type="compositionally biased region" description="Basic and acidic residues" evidence="2">
    <location>
        <begin position="13"/>
        <end position="32"/>
    </location>
</feature>
<feature type="compositionally biased region" description="Low complexity" evidence="2">
    <location>
        <begin position="563"/>
        <end position="580"/>
    </location>
</feature>
<dbReference type="Gene3D" id="1.10.287.1490">
    <property type="match status" value="1"/>
</dbReference>
<dbReference type="GO" id="GO:0005200">
    <property type="term" value="F:structural constituent of cytoskeleton"/>
    <property type="evidence" value="ECO:0007669"/>
    <property type="project" value="TreeGrafter"/>
</dbReference>
<feature type="coiled-coil region" evidence="1">
    <location>
        <begin position="472"/>
        <end position="527"/>
    </location>
</feature>
<feature type="coiled-coil region" evidence="1">
    <location>
        <begin position="62"/>
        <end position="195"/>
    </location>
</feature>
<feature type="coiled-coil region" evidence="1">
    <location>
        <begin position="901"/>
        <end position="967"/>
    </location>
</feature>
<protein>
    <submittedName>
        <fullName evidence="3">Uncharacterized protein</fullName>
    </submittedName>
</protein>
<gene>
    <name evidence="3" type="ORF">AMSG_03861</name>
</gene>
<evidence type="ECO:0000256" key="2">
    <source>
        <dbReference type="SAM" id="MobiDB-lite"/>
    </source>
</evidence>
<dbReference type="EMBL" id="GL349446">
    <property type="protein sequence ID" value="KNC47428.1"/>
    <property type="molecule type" value="Genomic_DNA"/>
</dbReference>
<feature type="compositionally biased region" description="Basic and acidic residues" evidence="2">
    <location>
        <begin position="700"/>
        <end position="714"/>
    </location>
</feature>
<feature type="region of interest" description="Disordered" evidence="2">
    <location>
        <begin position="336"/>
        <end position="358"/>
    </location>
</feature>
<evidence type="ECO:0000313" key="3">
    <source>
        <dbReference type="EMBL" id="KNC47428.1"/>
    </source>
</evidence>
<dbReference type="PANTHER" id="PTHR47357:SF11">
    <property type="entry name" value="BINDING PROTEIN, PUTATIVE-RELATED"/>
    <property type="match status" value="1"/>
</dbReference>